<evidence type="ECO:0000256" key="5">
    <source>
        <dbReference type="ARBA" id="ARBA00022989"/>
    </source>
</evidence>
<evidence type="ECO:0000256" key="13">
    <source>
        <dbReference type="ARBA" id="ARBA00037847"/>
    </source>
</evidence>
<dbReference type="PANTHER" id="PTHR34264:SF3">
    <property type="entry name" value="ATP SYNTHASE SUBUNIT B, CHLOROPLASTIC"/>
    <property type="match status" value="1"/>
</dbReference>
<dbReference type="AlphaFoldDB" id="A0AA41R704"/>
<evidence type="ECO:0000256" key="7">
    <source>
        <dbReference type="ARBA" id="ARBA00023078"/>
    </source>
</evidence>
<comment type="subunit">
    <text evidence="12">F-type ATPases have 2 components, F(1) - the catalytic core - and F(0) - the membrane proton channel. F(1) has five subunits: alpha(3), beta(3), gamma(1), delta(1), epsilon(1). F(0) has four main subunits: a(1), b(2) and c(10-14). The alpha and beta chains form an alternating ring which encloses part of the gamma chain. F(1) is attached to F(0) by a central stalk formed by the gamma and epsilon chains, while a peripheral stalk is formed by the delta and b chains.</text>
</comment>
<keyword evidence="2 14" id="KW-0138">CF(0)</keyword>
<keyword evidence="18" id="KW-1185">Reference proteome</keyword>
<feature type="transmembrane region" description="Helical" evidence="14">
    <location>
        <begin position="46"/>
        <end position="63"/>
    </location>
</feature>
<evidence type="ECO:0000256" key="11">
    <source>
        <dbReference type="ARBA" id="ARBA00025614"/>
    </source>
</evidence>
<dbReference type="GO" id="GO:0005886">
    <property type="term" value="C:plasma membrane"/>
    <property type="evidence" value="ECO:0007669"/>
    <property type="project" value="UniProtKB-SubCell"/>
</dbReference>
<protein>
    <recommendedName>
        <fullName evidence="14">ATP synthase subunit b</fullName>
    </recommendedName>
    <alternativeName>
        <fullName evidence="14">ATP synthase F(0) sector subunit b</fullName>
    </alternativeName>
    <alternativeName>
        <fullName evidence="14">ATPase subunit I</fullName>
    </alternativeName>
    <alternativeName>
        <fullName evidence="14">F-type ATPase subunit b</fullName>
        <shortName evidence="14">F-ATPase subunit b</shortName>
    </alternativeName>
</protein>
<dbReference type="InterPro" id="IPR005864">
    <property type="entry name" value="ATP_synth_F0_bsu_bac"/>
</dbReference>
<keyword evidence="3 14" id="KW-0812">Transmembrane</keyword>
<comment type="subcellular location">
    <subcellularLocation>
        <location evidence="14">Cell membrane</location>
        <topology evidence="14">Single-pass membrane protein</topology>
    </subcellularLocation>
    <subcellularLocation>
        <location evidence="13">Endomembrane system</location>
        <topology evidence="13">Single-pass membrane protein</topology>
    </subcellularLocation>
</comment>
<name>A0AA41R704_9BACT</name>
<keyword evidence="5 14" id="KW-1133">Transmembrane helix</keyword>
<sequence length="196" mass="22215">MKIAAVGIKTKKLKWIGAMTAVVAFFVLFGAGAVWAAGAHWQATDSYRVLNFVVLSLIIYFLLRKPAGQFFRNRIKGIAQELEDLESRKTAVEKQLADYNHRLAQLEKEAERIVAEYVQQGEDAKSRILKAAEAAADKLKEQARKNIEYEFNQARSELQEQVVEKALARAEQIIKQKMTGTDQDRLVDEYLEKVVA</sequence>
<accession>A0AA41R704</accession>
<evidence type="ECO:0000313" key="18">
    <source>
        <dbReference type="Proteomes" id="UP001165427"/>
    </source>
</evidence>
<evidence type="ECO:0000256" key="15">
    <source>
        <dbReference type="RuleBase" id="RU003848"/>
    </source>
</evidence>
<comment type="function">
    <text evidence="10 14">F(1)F(0) ATP synthase produces ATP from ADP in the presence of a proton or sodium gradient. F-type ATPases consist of two structural domains, F(1) containing the extramembraneous catalytic core and F(0) containing the membrane proton channel, linked together by a central stalk and a peripheral stalk. During catalysis, ATP synthesis in the catalytic domain of F(1) is coupled via a rotary mechanism of the central stalk subunits to proton translocation.</text>
</comment>
<evidence type="ECO:0000256" key="9">
    <source>
        <dbReference type="ARBA" id="ARBA00023310"/>
    </source>
</evidence>
<evidence type="ECO:0000313" key="17">
    <source>
        <dbReference type="EMBL" id="MCJ8502390.1"/>
    </source>
</evidence>
<dbReference type="GO" id="GO:0045259">
    <property type="term" value="C:proton-transporting ATP synthase complex"/>
    <property type="evidence" value="ECO:0007669"/>
    <property type="project" value="UniProtKB-KW"/>
</dbReference>
<keyword evidence="16" id="KW-0175">Coiled coil</keyword>
<evidence type="ECO:0000256" key="16">
    <source>
        <dbReference type="SAM" id="Coils"/>
    </source>
</evidence>
<keyword evidence="6 14" id="KW-0406">Ion transport</keyword>
<dbReference type="GO" id="GO:0012505">
    <property type="term" value="C:endomembrane system"/>
    <property type="evidence" value="ECO:0007669"/>
    <property type="project" value="UniProtKB-SubCell"/>
</dbReference>
<dbReference type="HAMAP" id="MF_01398">
    <property type="entry name" value="ATP_synth_b_bprime"/>
    <property type="match status" value="1"/>
</dbReference>
<keyword evidence="9 14" id="KW-0066">ATP synthesis</keyword>
<dbReference type="CDD" id="cd06503">
    <property type="entry name" value="ATP-synt_Fo_b"/>
    <property type="match status" value="1"/>
</dbReference>
<evidence type="ECO:0000256" key="6">
    <source>
        <dbReference type="ARBA" id="ARBA00023065"/>
    </source>
</evidence>
<keyword evidence="14" id="KW-1003">Cell membrane</keyword>
<dbReference type="PANTHER" id="PTHR34264">
    <property type="entry name" value="ATP SYNTHASE SUBUNIT B, CHLOROPLASTIC"/>
    <property type="match status" value="1"/>
</dbReference>
<comment type="similarity">
    <text evidence="14 15">Belongs to the ATPase B chain family.</text>
</comment>
<comment type="caution">
    <text evidence="17">The sequence shown here is derived from an EMBL/GenBank/DDBJ whole genome shotgun (WGS) entry which is preliminary data.</text>
</comment>
<evidence type="ECO:0000256" key="1">
    <source>
        <dbReference type="ARBA" id="ARBA00022448"/>
    </source>
</evidence>
<dbReference type="EMBL" id="JALJRB010000025">
    <property type="protein sequence ID" value="MCJ8502390.1"/>
    <property type="molecule type" value="Genomic_DNA"/>
</dbReference>
<dbReference type="Pfam" id="PF00430">
    <property type="entry name" value="ATP-synt_B"/>
    <property type="match status" value="1"/>
</dbReference>
<dbReference type="NCBIfam" id="TIGR01144">
    <property type="entry name" value="ATP_synt_b"/>
    <property type="match status" value="1"/>
</dbReference>
<keyword evidence="4 14" id="KW-0375">Hydrogen ion transport</keyword>
<evidence type="ECO:0000256" key="3">
    <source>
        <dbReference type="ARBA" id="ARBA00022692"/>
    </source>
</evidence>
<comment type="subunit">
    <text evidence="14">F-type ATPases have 2 components, F(1) - the catalytic core - and F(0) - the membrane proton channel. F(1) has five subunits: alpha(3), beta(3), gamma(1), delta(1), epsilon(1). F(0) has three main subunits: a(1), b(2) and c(10-14). The alpha and beta chains form an alternating ring which encloses part of the gamma chain. F(1) is attached to F(0) by a central stalk formed by the gamma and epsilon chains, while a peripheral stalk is formed by the delta and b chains.</text>
</comment>
<keyword evidence="8 14" id="KW-0472">Membrane</keyword>
<dbReference type="Proteomes" id="UP001165427">
    <property type="component" value="Unassembled WGS sequence"/>
</dbReference>
<reference evidence="17" key="1">
    <citation type="submission" date="2022-04" db="EMBL/GenBank/DDBJ databases">
        <title>Desulfatitalea alkaliphila sp. nov., a novel anaerobic sulfate-reducing bacterium isolated from terrestrial mud volcano, Taman Peninsula, Russia.</title>
        <authorList>
            <person name="Khomyakova M.A."/>
            <person name="Merkel A.Y."/>
            <person name="Slobodkin A.I."/>
        </authorList>
    </citation>
    <scope>NUCLEOTIDE SEQUENCE</scope>
    <source>
        <strain evidence="17">M08but</strain>
    </source>
</reference>
<proteinExistence type="inferred from homology"/>
<dbReference type="GO" id="GO:0046933">
    <property type="term" value="F:proton-transporting ATP synthase activity, rotational mechanism"/>
    <property type="evidence" value="ECO:0007669"/>
    <property type="project" value="UniProtKB-UniRule"/>
</dbReference>
<dbReference type="RefSeq" id="WP_246913104.1">
    <property type="nucleotide sequence ID" value="NZ_JALJRB010000025.1"/>
</dbReference>
<gene>
    <name evidence="14 17" type="primary">atpF</name>
    <name evidence="17" type="ORF">MRX98_17540</name>
</gene>
<evidence type="ECO:0000256" key="12">
    <source>
        <dbReference type="ARBA" id="ARBA00026054"/>
    </source>
</evidence>
<keyword evidence="7" id="KW-0793">Thylakoid</keyword>
<evidence type="ECO:0000256" key="10">
    <source>
        <dbReference type="ARBA" id="ARBA00025198"/>
    </source>
</evidence>
<evidence type="ECO:0000256" key="8">
    <source>
        <dbReference type="ARBA" id="ARBA00023136"/>
    </source>
</evidence>
<evidence type="ECO:0000256" key="14">
    <source>
        <dbReference type="HAMAP-Rule" id="MF_01398"/>
    </source>
</evidence>
<dbReference type="InterPro" id="IPR002146">
    <property type="entry name" value="ATP_synth_b/b'su_bac/chlpt"/>
</dbReference>
<evidence type="ECO:0000256" key="2">
    <source>
        <dbReference type="ARBA" id="ARBA00022547"/>
    </source>
</evidence>
<comment type="function">
    <text evidence="11">Component of the F(0) channel, it forms part of the peripheral stalk, linking F(1) to F(0). The b'-subunit is a diverged and duplicated form of b found in plants and photosynthetic bacteria.</text>
</comment>
<evidence type="ECO:0000256" key="4">
    <source>
        <dbReference type="ARBA" id="ARBA00022781"/>
    </source>
</evidence>
<keyword evidence="1 14" id="KW-0813">Transport</keyword>
<feature type="coiled-coil region" evidence="16">
    <location>
        <begin position="75"/>
        <end position="142"/>
    </location>
</feature>
<organism evidence="17 18">
    <name type="scientific">Desulfatitalea alkaliphila</name>
    <dbReference type="NCBI Taxonomy" id="2929485"/>
    <lineage>
        <taxon>Bacteria</taxon>
        <taxon>Pseudomonadati</taxon>
        <taxon>Thermodesulfobacteriota</taxon>
        <taxon>Desulfobacteria</taxon>
        <taxon>Desulfobacterales</taxon>
        <taxon>Desulfosarcinaceae</taxon>
        <taxon>Desulfatitalea</taxon>
    </lineage>
</organism>